<gene>
    <name evidence="2" type="ORF">JBL43_17525</name>
</gene>
<dbReference type="Proteomes" id="UP000623301">
    <property type="component" value="Unassembled WGS sequence"/>
</dbReference>
<name>A0ABS0WW34_9FLAO</name>
<dbReference type="Gene3D" id="3.30.1120.10">
    <property type="match status" value="1"/>
</dbReference>
<dbReference type="CDD" id="cd16145">
    <property type="entry name" value="ARS_like"/>
    <property type="match status" value="1"/>
</dbReference>
<evidence type="ECO:0000313" key="3">
    <source>
        <dbReference type="Proteomes" id="UP000623301"/>
    </source>
</evidence>
<sequence>MSVNTIIKAFCLNVTLLTCLSSCEDKKSAYEEVKGSKPNIIYIMADDLGYGDLGCYGQDSIETPNIDKLASEGLLFTQHYAGSTVCAPSRNSLMTGQHMGNTTIKSMEKPIKKEDITVAEVLKSAGYKTAIIGKWGLGNVGTTGYANDQGFDYSFGYYDQIRAHNYYPDYLMENGEKIPLKNEVIYIKDSTHYAVGIGNAATKKVEYSNDIFTEKALTYLNKQNTDPFFLYLPYTIPHGDNESWLIKQHGMEVPDLGIYANKNWTEPKKAGAAMITRLDSYVGQIMAKLKEKGLDENTLVIFTSDNGPHEEGGWRLSFFDSNGDLKGMKRDLYEGGIRIPFIARWPNKIKQNTTTNTVATFWDFMATASELSGEPLPSSSDGISYLPTLMADDKDQKQHDYLYWEFDTNLIRRAARKGPYKLVTIKDKKTDATTVELFNIEKDMAEDHNIAKDHPTEVKELQTIINKYKKS</sequence>
<feature type="domain" description="Sulfatase N-terminal" evidence="1">
    <location>
        <begin position="38"/>
        <end position="373"/>
    </location>
</feature>
<dbReference type="InterPro" id="IPR052701">
    <property type="entry name" value="GAG_Ulvan_Degrading_Sulfatases"/>
</dbReference>
<accession>A0ABS0WW34</accession>
<dbReference type="PANTHER" id="PTHR43751">
    <property type="entry name" value="SULFATASE"/>
    <property type="match status" value="1"/>
</dbReference>
<dbReference type="RefSeq" id="WP_198842690.1">
    <property type="nucleotide sequence ID" value="NZ_JAEHFJ010000011.1"/>
</dbReference>
<dbReference type="SUPFAM" id="SSF53649">
    <property type="entry name" value="Alkaline phosphatase-like"/>
    <property type="match status" value="1"/>
</dbReference>
<organism evidence="2 3">
    <name type="scientific">Aureibaculum flavum</name>
    <dbReference type="NCBI Taxonomy" id="2795986"/>
    <lineage>
        <taxon>Bacteria</taxon>
        <taxon>Pseudomonadati</taxon>
        <taxon>Bacteroidota</taxon>
        <taxon>Flavobacteriia</taxon>
        <taxon>Flavobacteriales</taxon>
        <taxon>Flavobacteriaceae</taxon>
        <taxon>Aureibaculum</taxon>
    </lineage>
</organism>
<protein>
    <submittedName>
        <fullName evidence="2">Arylsulfatase</fullName>
    </submittedName>
</protein>
<evidence type="ECO:0000313" key="2">
    <source>
        <dbReference type="EMBL" id="MBJ2176058.1"/>
    </source>
</evidence>
<dbReference type="InterPro" id="IPR017850">
    <property type="entry name" value="Alkaline_phosphatase_core_sf"/>
</dbReference>
<dbReference type="PANTHER" id="PTHR43751:SF3">
    <property type="entry name" value="SULFATASE N-TERMINAL DOMAIN-CONTAINING PROTEIN"/>
    <property type="match status" value="1"/>
</dbReference>
<dbReference type="Gene3D" id="3.40.720.10">
    <property type="entry name" value="Alkaline Phosphatase, subunit A"/>
    <property type="match status" value="1"/>
</dbReference>
<proteinExistence type="predicted"/>
<reference evidence="2 3" key="1">
    <citation type="submission" date="2020-12" db="EMBL/GenBank/DDBJ databases">
        <title>Aureibaculum luteum sp. nov. and Aureibaculum flavum sp. nov., novel members of the family Flavobacteriaceae isolated from Antarctic intertidal sediments.</title>
        <authorList>
            <person name="He X."/>
            <person name="Zhang X."/>
        </authorList>
    </citation>
    <scope>NUCLEOTIDE SEQUENCE [LARGE SCALE GENOMIC DNA]</scope>
    <source>
        <strain evidence="2 3">A20</strain>
    </source>
</reference>
<keyword evidence="3" id="KW-1185">Reference proteome</keyword>
<dbReference type="Pfam" id="PF00884">
    <property type="entry name" value="Sulfatase"/>
    <property type="match status" value="1"/>
</dbReference>
<comment type="caution">
    <text evidence="2">The sequence shown here is derived from an EMBL/GenBank/DDBJ whole genome shotgun (WGS) entry which is preliminary data.</text>
</comment>
<evidence type="ECO:0000259" key="1">
    <source>
        <dbReference type="Pfam" id="PF00884"/>
    </source>
</evidence>
<dbReference type="EMBL" id="JAEHFJ010000011">
    <property type="protein sequence ID" value="MBJ2176058.1"/>
    <property type="molecule type" value="Genomic_DNA"/>
</dbReference>
<dbReference type="InterPro" id="IPR000917">
    <property type="entry name" value="Sulfatase_N"/>
</dbReference>